<reference evidence="2" key="1">
    <citation type="journal article" date="2019" name="Int. J. Syst. Evol. Microbiol.">
        <title>The Global Catalogue of Microorganisms (GCM) 10K type strain sequencing project: providing services to taxonomists for standard genome sequencing and annotation.</title>
        <authorList>
            <consortium name="The Broad Institute Genomics Platform"/>
            <consortium name="The Broad Institute Genome Sequencing Center for Infectious Disease"/>
            <person name="Wu L."/>
            <person name="Ma J."/>
        </authorList>
    </citation>
    <scope>NUCLEOTIDE SEQUENCE [LARGE SCALE GENOMIC DNA]</scope>
    <source>
        <strain evidence="2">CGMCC 1.18575</strain>
    </source>
</reference>
<gene>
    <name evidence="1" type="ORF">ACFPOF_22555</name>
</gene>
<accession>A0ABW0HX13</accession>
<organism evidence="1 2">
    <name type="scientific">Cohnella soli</name>
    <dbReference type="NCBI Taxonomy" id="425005"/>
    <lineage>
        <taxon>Bacteria</taxon>
        <taxon>Bacillati</taxon>
        <taxon>Bacillota</taxon>
        <taxon>Bacilli</taxon>
        <taxon>Bacillales</taxon>
        <taxon>Paenibacillaceae</taxon>
        <taxon>Cohnella</taxon>
    </lineage>
</organism>
<comment type="caution">
    <text evidence="1">The sequence shown here is derived from an EMBL/GenBank/DDBJ whole genome shotgun (WGS) entry which is preliminary data.</text>
</comment>
<keyword evidence="2" id="KW-1185">Reference proteome</keyword>
<dbReference type="RefSeq" id="WP_378136845.1">
    <property type="nucleotide sequence ID" value="NZ_JBHSMI010000029.1"/>
</dbReference>
<protein>
    <submittedName>
        <fullName evidence="1">Pyridoxamine 5'-phosphate oxidase family protein</fullName>
    </submittedName>
</protein>
<proteinExistence type="predicted"/>
<name>A0ABW0HX13_9BACL</name>
<dbReference type="Proteomes" id="UP001596113">
    <property type="component" value="Unassembled WGS sequence"/>
</dbReference>
<dbReference type="SUPFAM" id="SSF50475">
    <property type="entry name" value="FMN-binding split barrel"/>
    <property type="match status" value="1"/>
</dbReference>
<dbReference type="PANTHER" id="PTHR34071:SF2">
    <property type="entry name" value="FLAVIN-NUCLEOTIDE-BINDING PROTEIN"/>
    <property type="match status" value="1"/>
</dbReference>
<dbReference type="EMBL" id="JBHSMI010000029">
    <property type="protein sequence ID" value="MFC5405534.1"/>
    <property type="molecule type" value="Genomic_DNA"/>
</dbReference>
<evidence type="ECO:0000313" key="2">
    <source>
        <dbReference type="Proteomes" id="UP001596113"/>
    </source>
</evidence>
<dbReference type="Pfam" id="PF12900">
    <property type="entry name" value="Pyridox_ox_2"/>
    <property type="match status" value="1"/>
</dbReference>
<sequence length="208" mass="23221">MRRKEFEVQEDELCASFLEEKYDGVLTFTGKDGWPKAVPLNYVFLAGSIYFHGSKQGEKMAGLAADPRAEFVVYQAHAFIPSYFSDPYLACPATVFFRSVRARGNVEQVTDAAEKAAALQALMNIMQPEGRHAPIDAADPKYAASLKGVSVMRLDPTELTGKFKFGQNLSDKRRDQVIARLNERGLPDDHDAITRIRDSALKCPMRDN</sequence>
<dbReference type="InterPro" id="IPR012349">
    <property type="entry name" value="Split_barrel_FMN-bd"/>
</dbReference>
<dbReference type="Gene3D" id="2.30.110.10">
    <property type="entry name" value="Electron Transport, Fmn-binding Protein, Chain A"/>
    <property type="match status" value="1"/>
</dbReference>
<dbReference type="InterPro" id="IPR024747">
    <property type="entry name" value="Pyridox_Oxase-rel"/>
</dbReference>
<evidence type="ECO:0000313" key="1">
    <source>
        <dbReference type="EMBL" id="MFC5405534.1"/>
    </source>
</evidence>
<dbReference type="PANTHER" id="PTHR34071">
    <property type="entry name" value="5-NITROIMIDAZOLE ANTIBIOTICS RESISTANCE PROTEIN, NIMA-FAMILY-RELATED PROTEIN-RELATED"/>
    <property type="match status" value="1"/>
</dbReference>